<dbReference type="RefSeq" id="WP_178362450.1">
    <property type="nucleotide sequence ID" value="NZ_FQUT01000004.1"/>
</dbReference>
<organism evidence="2 3">
    <name type="scientific">Chryseobacterium arachidis</name>
    <dbReference type="NCBI Taxonomy" id="1416778"/>
    <lineage>
        <taxon>Bacteria</taxon>
        <taxon>Pseudomonadati</taxon>
        <taxon>Bacteroidota</taxon>
        <taxon>Flavobacteriia</taxon>
        <taxon>Flavobacteriales</taxon>
        <taxon>Weeksellaceae</taxon>
        <taxon>Chryseobacterium group</taxon>
        <taxon>Chryseobacterium</taxon>
    </lineage>
</organism>
<dbReference type="AlphaFoldDB" id="A0A1M5C6H4"/>
<dbReference type="Proteomes" id="UP000184518">
    <property type="component" value="Unassembled WGS sequence"/>
</dbReference>
<accession>A0A1M5C6H4</accession>
<evidence type="ECO:0000313" key="3">
    <source>
        <dbReference type="Proteomes" id="UP000184518"/>
    </source>
</evidence>
<feature type="region of interest" description="Disordered" evidence="1">
    <location>
        <begin position="1"/>
        <end position="46"/>
    </location>
</feature>
<evidence type="ECO:0000256" key="1">
    <source>
        <dbReference type="SAM" id="MobiDB-lite"/>
    </source>
</evidence>
<keyword evidence="3" id="KW-1185">Reference proteome</keyword>
<name>A0A1M5C6H4_9FLAO</name>
<protein>
    <submittedName>
        <fullName evidence="2">Uncharacterized protein</fullName>
    </submittedName>
</protein>
<proteinExistence type="predicted"/>
<evidence type="ECO:0000313" key="2">
    <source>
        <dbReference type="EMBL" id="SHF50280.1"/>
    </source>
</evidence>
<reference evidence="3" key="1">
    <citation type="submission" date="2016-11" db="EMBL/GenBank/DDBJ databases">
        <authorList>
            <person name="Varghese N."/>
            <person name="Submissions S."/>
        </authorList>
    </citation>
    <scope>NUCLEOTIDE SEQUENCE [LARGE SCALE GENOMIC DNA]</scope>
    <source>
        <strain evidence="3">DSM 27619</strain>
    </source>
</reference>
<sequence>MSTIQAIKPGPKPKKPDGEPDRRRRVTPPNQPKHPKLKPHEHEKGD</sequence>
<gene>
    <name evidence="2" type="ORF">SAMN05443633_104420</name>
</gene>
<dbReference type="EMBL" id="FQUT01000004">
    <property type="protein sequence ID" value="SHF50280.1"/>
    <property type="molecule type" value="Genomic_DNA"/>
</dbReference>